<dbReference type="EMBL" id="BSST01000001">
    <property type="protein sequence ID" value="GLX78543.1"/>
    <property type="molecule type" value="Genomic_DNA"/>
</dbReference>
<evidence type="ECO:0000259" key="1">
    <source>
        <dbReference type="PROSITE" id="PS51186"/>
    </source>
</evidence>
<dbReference type="SUPFAM" id="SSF55729">
    <property type="entry name" value="Acyl-CoA N-acyltransferases (Nat)"/>
    <property type="match status" value="1"/>
</dbReference>
<organism evidence="2 3">
    <name type="scientific">Thalassotalea insulae</name>
    <dbReference type="NCBI Taxonomy" id="2056778"/>
    <lineage>
        <taxon>Bacteria</taxon>
        <taxon>Pseudomonadati</taxon>
        <taxon>Pseudomonadota</taxon>
        <taxon>Gammaproteobacteria</taxon>
        <taxon>Alteromonadales</taxon>
        <taxon>Colwelliaceae</taxon>
        <taxon>Thalassotalea</taxon>
    </lineage>
</organism>
<evidence type="ECO:0000313" key="2">
    <source>
        <dbReference type="EMBL" id="GLX78543.1"/>
    </source>
</evidence>
<gene>
    <name evidence="2" type="ORF">tinsulaeT_18830</name>
</gene>
<dbReference type="Pfam" id="PF13673">
    <property type="entry name" value="Acetyltransf_10"/>
    <property type="match status" value="1"/>
</dbReference>
<dbReference type="RefSeq" id="WP_284244425.1">
    <property type="nucleotide sequence ID" value="NZ_BSST01000001.1"/>
</dbReference>
<dbReference type="CDD" id="cd04301">
    <property type="entry name" value="NAT_SF"/>
    <property type="match status" value="1"/>
</dbReference>
<dbReference type="Gene3D" id="3.40.630.30">
    <property type="match status" value="1"/>
</dbReference>
<dbReference type="PROSITE" id="PS51186">
    <property type="entry name" value="GNAT"/>
    <property type="match status" value="1"/>
</dbReference>
<proteinExistence type="predicted"/>
<comment type="caution">
    <text evidence="2">The sequence shown here is derived from an EMBL/GenBank/DDBJ whole genome shotgun (WGS) entry which is preliminary data.</text>
</comment>
<feature type="domain" description="N-acetyltransferase" evidence="1">
    <location>
        <begin position="1"/>
        <end position="135"/>
    </location>
</feature>
<dbReference type="InterPro" id="IPR000182">
    <property type="entry name" value="GNAT_dom"/>
</dbReference>
<dbReference type="InterPro" id="IPR016181">
    <property type="entry name" value="Acyl_CoA_acyltransferase"/>
</dbReference>
<name>A0ABQ6GRH1_9GAMM</name>
<accession>A0ABQ6GRH1</accession>
<keyword evidence="3" id="KW-1185">Reference proteome</keyword>
<protein>
    <submittedName>
        <fullName evidence="2">N-acetyltransferase</fullName>
    </submittedName>
</protein>
<reference evidence="2 3" key="1">
    <citation type="submission" date="2023-03" db="EMBL/GenBank/DDBJ databases">
        <title>Draft genome sequence of Thalassotalea insulae KCTC 62186T.</title>
        <authorList>
            <person name="Sawabe T."/>
        </authorList>
    </citation>
    <scope>NUCLEOTIDE SEQUENCE [LARGE SCALE GENOMIC DNA]</scope>
    <source>
        <strain evidence="2 3">KCTC 62186</strain>
    </source>
</reference>
<sequence>MKIQKITWQQALPVRHCVLWPTKPLSFCKITSDETADHYGAFINDKLVCVASIYIDGDNARLRKFATLPAFQSRGVGSKVIEHIVSELKKLKISYFWCDARTTALTFYQKFGLDVQGPEFTKSGLPYYKMAVRWH</sequence>
<dbReference type="Proteomes" id="UP001157186">
    <property type="component" value="Unassembled WGS sequence"/>
</dbReference>
<evidence type="ECO:0000313" key="3">
    <source>
        <dbReference type="Proteomes" id="UP001157186"/>
    </source>
</evidence>